<evidence type="ECO:0000313" key="5">
    <source>
        <dbReference type="Proteomes" id="UP000747110"/>
    </source>
</evidence>
<dbReference type="PANTHER" id="PTHR11532:SF57">
    <property type="entry name" value="CARBOXYPEPTIDASE D, B"/>
    <property type="match status" value="1"/>
</dbReference>
<sequence>MHWSPGPPLQLRSVVDFQLALLGPTQLLSTDLQNLLATTVMYIVPSMNPDGYIASSRMNANGIDLNRNCYTSDFPFARPSPAAALKGAYYEAAYFLTSGGASMEPESRVITSWLSSIRPTVSSNLHGGALVAGYTLDACDSMGVNLWCESQESPLPNFLANVYAQNNPRMVISKMDPQGLGAFVNGTTQGANWYPSLGTLADWLHHAQRLQMLTLELHNKCEGYRHRTEDCCNIRYESPWHFAFRIPFPVAQ</sequence>
<dbReference type="GO" id="GO:0008270">
    <property type="term" value="F:zinc ion binding"/>
    <property type="evidence" value="ECO:0007669"/>
    <property type="project" value="InterPro"/>
</dbReference>
<dbReference type="AlphaFoldDB" id="A0A8J4CL85"/>
<dbReference type="SUPFAM" id="SSF53187">
    <property type="entry name" value="Zn-dependent exopeptidases"/>
    <property type="match status" value="1"/>
</dbReference>
<organism evidence="4 5">
    <name type="scientific">Volvox reticuliferus</name>
    <dbReference type="NCBI Taxonomy" id="1737510"/>
    <lineage>
        <taxon>Eukaryota</taxon>
        <taxon>Viridiplantae</taxon>
        <taxon>Chlorophyta</taxon>
        <taxon>core chlorophytes</taxon>
        <taxon>Chlorophyceae</taxon>
        <taxon>CS clade</taxon>
        <taxon>Chlamydomonadales</taxon>
        <taxon>Volvocaceae</taxon>
        <taxon>Volvox</taxon>
    </lineage>
</organism>
<dbReference type="GO" id="GO:0004181">
    <property type="term" value="F:metallocarboxypeptidase activity"/>
    <property type="evidence" value="ECO:0007669"/>
    <property type="project" value="InterPro"/>
</dbReference>
<gene>
    <name evidence="4" type="ORF">Vretifemale_12066</name>
</gene>
<feature type="active site" description="Proton donor/acceptor" evidence="2">
    <location>
        <position position="216"/>
    </location>
</feature>
<accession>A0A8J4CL85</accession>
<keyword evidence="5" id="KW-1185">Reference proteome</keyword>
<comment type="similarity">
    <text evidence="1 2">Belongs to the peptidase M14 family.</text>
</comment>
<dbReference type="Proteomes" id="UP000747110">
    <property type="component" value="Unassembled WGS sequence"/>
</dbReference>
<dbReference type="GO" id="GO:0016485">
    <property type="term" value="P:protein processing"/>
    <property type="evidence" value="ECO:0007669"/>
    <property type="project" value="TreeGrafter"/>
</dbReference>
<evidence type="ECO:0000259" key="3">
    <source>
        <dbReference type="PROSITE" id="PS52035"/>
    </source>
</evidence>
<dbReference type="GO" id="GO:0006518">
    <property type="term" value="P:peptide metabolic process"/>
    <property type="evidence" value="ECO:0007669"/>
    <property type="project" value="TreeGrafter"/>
</dbReference>
<reference evidence="4" key="1">
    <citation type="journal article" date="2021" name="Proc. Natl. Acad. Sci. U.S.A.">
        <title>Three genomes in the algal genus Volvox reveal the fate of a haploid sex-determining region after a transition to homothallism.</title>
        <authorList>
            <person name="Yamamoto K."/>
            <person name="Hamaji T."/>
            <person name="Kawai-Toyooka H."/>
            <person name="Matsuzaki R."/>
            <person name="Takahashi F."/>
            <person name="Nishimura Y."/>
            <person name="Kawachi M."/>
            <person name="Noguchi H."/>
            <person name="Minakuchi Y."/>
            <person name="Umen J.G."/>
            <person name="Toyoda A."/>
            <person name="Nozaki H."/>
        </authorList>
    </citation>
    <scope>NUCLEOTIDE SEQUENCE</scope>
    <source>
        <strain evidence="4">NIES-3786</strain>
    </source>
</reference>
<evidence type="ECO:0000256" key="2">
    <source>
        <dbReference type="PROSITE-ProRule" id="PRU01379"/>
    </source>
</evidence>
<evidence type="ECO:0000313" key="4">
    <source>
        <dbReference type="EMBL" id="GIL83211.1"/>
    </source>
</evidence>
<feature type="domain" description="Peptidase M14" evidence="3">
    <location>
        <begin position="1"/>
        <end position="252"/>
    </location>
</feature>
<dbReference type="GO" id="GO:0005615">
    <property type="term" value="C:extracellular space"/>
    <property type="evidence" value="ECO:0007669"/>
    <property type="project" value="TreeGrafter"/>
</dbReference>
<protein>
    <recommendedName>
        <fullName evidence="3">Peptidase M14 domain-containing protein</fullName>
    </recommendedName>
</protein>
<dbReference type="OrthoDB" id="10249045at2759"/>
<dbReference type="Pfam" id="PF00246">
    <property type="entry name" value="Peptidase_M14"/>
    <property type="match status" value="1"/>
</dbReference>
<proteinExistence type="inferred from homology"/>
<dbReference type="InterPro" id="IPR050753">
    <property type="entry name" value="Peptidase_M14_domain"/>
</dbReference>
<dbReference type="Gene3D" id="3.40.630.10">
    <property type="entry name" value="Zn peptidases"/>
    <property type="match status" value="1"/>
</dbReference>
<evidence type="ECO:0000256" key="1">
    <source>
        <dbReference type="ARBA" id="ARBA00005988"/>
    </source>
</evidence>
<comment type="caution">
    <text evidence="4">The sequence shown here is derived from an EMBL/GenBank/DDBJ whole genome shotgun (WGS) entry which is preliminary data.</text>
</comment>
<dbReference type="InterPro" id="IPR000834">
    <property type="entry name" value="Peptidase_M14"/>
</dbReference>
<dbReference type="PROSITE" id="PS52035">
    <property type="entry name" value="PEPTIDASE_M14"/>
    <property type="match status" value="1"/>
</dbReference>
<name>A0A8J4CL85_9CHLO</name>
<dbReference type="EMBL" id="BNCP01000026">
    <property type="protein sequence ID" value="GIL83211.1"/>
    <property type="molecule type" value="Genomic_DNA"/>
</dbReference>
<dbReference type="PANTHER" id="PTHR11532">
    <property type="entry name" value="PROTEASE M14 CARBOXYPEPTIDASE"/>
    <property type="match status" value="1"/>
</dbReference>